<organism evidence="6">
    <name type="scientific">Gongylonema pulchrum</name>
    <dbReference type="NCBI Taxonomy" id="637853"/>
    <lineage>
        <taxon>Eukaryota</taxon>
        <taxon>Metazoa</taxon>
        <taxon>Ecdysozoa</taxon>
        <taxon>Nematoda</taxon>
        <taxon>Chromadorea</taxon>
        <taxon>Rhabditida</taxon>
        <taxon>Spirurina</taxon>
        <taxon>Spiruromorpha</taxon>
        <taxon>Spiruroidea</taxon>
        <taxon>Gongylonematidae</taxon>
        <taxon>Gongylonema</taxon>
    </lineage>
</organism>
<proteinExistence type="predicted"/>
<evidence type="ECO:0000256" key="1">
    <source>
        <dbReference type="ARBA" id="ARBA00023157"/>
    </source>
</evidence>
<keyword evidence="2" id="KW-0325">Glycoprotein</keyword>
<reference evidence="4 5" key="2">
    <citation type="submission" date="2018-11" db="EMBL/GenBank/DDBJ databases">
        <authorList>
            <consortium name="Pathogen Informatics"/>
        </authorList>
    </citation>
    <scope>NUCLEOTIDE SEQUENCE [LARGE SCALE GENOMIC DNA]</scope>
</reference>
<evidence type="ECO:0000256" key="2">
    <source>
        <dbReference type="ARBA" id="ARBA00023180"/>
    </source>
</evidence>
<dbReference type="EMBL" id="UYRT01082534">
    <property type="protein sequence ID" value="VDN26123.1"/>
    <property type="molecule type" value="Genomic_DNA"/>
</dbReference>
<dbReference type="Pfam" id="PF00094">
    <property type="entry name" value="VWD"/>
    <property type="match status" value="2"/>
</dbReference>
<keyword evidence="5" id="KW-1185">Reference proteome</keyword>
<protein>
    <submittedName>
        <fullName evidence="6">VWFD domain-containing protein</fullName>
    </submittedName>
</protein>
<reference evidence="6" key="1">
    <citation type="submission" date="2016-06" db="UniProtKB">
        <authorList>
            <consortium name="WormBaseParasite"/>
        </authorList>
    </citation>
    <scope>IDENTIFICATION</scope>
</reference>
<evidence type="ECO:0000313" key="4">
    <source>
        <dbReference type="EMBL" id="VDN26123.1"/>
    </source>
</evidence>
<feature type="domain" description="VWFD" evidence="3">
    <location>
        <begin position="27"/>
        <end position="210"/>
    </location>
</feature>
<evidence type="ECO:0000259" key="3">
    <source>
        <dbReference type="PROSITE" id="PS51233"/>
    </source>
</evidence>
<dbReference type="WBParaSite" id="GPUH_0001552501-mRNA-1">
    <property type="protein sequence ID" value="GPUH_0001552501-mRNA-1"/>
    <property type="gene ID" value="GPUH_0001552501"/>
</dbReference>
<evidence type="ECO:0000313" key="6">
    <source>
        <dbReference type="WBParaSite" id="GPUH_0001552501-mRNA-1"/>
    </source>
</evidence>
<dbReference type="InterPro" id="IPR001846">
    <property type="entry name" value="VWF_type-D"/>
</dbReference>
<gene>
    <name evidence="4" type="ORF">GPUH_LOCUS15505</name>
</gene>
<dbReference type="OrthoDB" id="5858176at2759"/>
<dbReference type="Proteomes" id="UP000271098">
    <property type="component" value="Unassembled WGS sequence"/>
</dbReference>
<keyword evidence="1" id="KW-1015">Disulfide bond</keyword>
<evidence type="ECO:0000313" key="5">
    <source>
        <dbReference type="Proteomes" id="UP000271098"/>
    </source>
</evidence>
<dbReference type="InterPro" id="IPR050780">
    <property type="entry name" value="Mucin_vWF_Thrombospondin_sf"/>
</dbReference>
<accession>A0A183E3G3</accession>
<dbReference type="AlphaFoldDB" id="A0A183E3G3"/>
<dbReference type="PROSITE" id="PS51233">
    <property type="entry name" value="VWFD"/>
    <property type="match status" value="1"/>
</dbReference>
<sequence length="279" mass="32012">MNLTALRRLQCKFRGIHYQVHDTFQEASCTVFGDPHYVTFDKFGYSFQGECSYILTQECSPDSSDPKFRVIGVNSGKPPFAQTRRVVIHISLFNDTFFSVVREHDQQISLPYVRYSDWPEYRAYEDESTGHVIVSFKFIGLKVIWDGESFVEIVLTKRHQFKVGTFPQVCGLCGNFNNDPADDLLPRYAMSLSQSISEFAQSWAEDISCSWLQIDKDNRNSVCGLCGNFNNDPADDLLPRYAMSLSQSISEFAQSWAEDISCSWLQIEKDNRNSVLFEE</sequence>
<dbReference type="SMART" id="SM00216">
    <property type="entry name" value="VWD"/>
    <property type="match status" value="1"/>
</dbReference>
<name>A0A183E3G3_9BILA</name>
<dbReference type="PANTHER" id="PTHR11339">
    <property type="entry name" value="EXTRACELLULAR MATRIX GLYCOPROTEIN RELATED"/>
    <property type="match status" value="1"/>
</dbReference>